<dbReference type="GO" id="GO:0007004">
    <property type="term" value="P:telomere maintenance via telomerase"/>
    <property type="evidence" value="ECO:0007669"/>
    <property type="project" value="TreeGrafter"/>
</dbReference>
<keyword evidence="4" id="KW-1185">Reference proteome</keyword>
<dbReference type="GO" id="GO:0000722">
    <property type="term" value="P:telomere maintenance via recombination"/>
    <property type="evidence" value="ECO:0007669"/>
    <property type="project" value="TreeGrafter"/>
</dbReference>
<accession>A0AA86NTC5</accession>
<evidence type="ECO:0000313" key="3">
    <source>
        <dbReference type="EMBL" id="CAL6086898.1"/>
    </source>
</evidence>
<dbReference type="GO" id="GO:0043047">
    <property type="term" value="F:single-stranded telomeric DNA binding"/>
    <property type="evidence" value="ECO:0007669"/>
    <property type="project" value="TreeGrafter"/>
</dbReference>
<feature type="coiled-coil region" evidence="1">
    <location>
        <begin position="399"/>
        <end position="447"/>
    </location>
</feature>
<evidence type="ECO:0000313" key="4">
    <source>
        <dbReference type="Proteomes" id="UP001642409"/>
    </source>
</evidence>
<sequence>MDFPTPTSVLKDLKPLLDLRHQFTNTSDLTQIESLSKEFLRLKSLHQFCTAQNLTKEPYEQMFISMGKQNLQKYLLVQIKNSFKRIFTQFFESMKQFYKQNGIPGGPVVENLPELYRQGRCGYYSYFIFGVFCICNQIGDYRGLIFDQYNFGSTKTMMTSVHSPELKIRPRTPDFKATPVKNQTPPVKLLELTQIVTVEETKNRQLHMQLVQLQEEKAILYNESSKQLGEQRDLIRALELEIKQKQAEIDQLQVQTMNLNYTQRNTGLNEEFDQKQFNSMQNQLENVTNELQSLKFELKQKNNELLQLKSDKINVQAQNSELSASVQKLQAQLQSTHSSVAQTQNIQSNHNHMVSQLSLVLQENTQLIEKYNQILTQFRETEASVKQKDEHIVFYKGKLEQAQTRLEEYGVTIKQHESDLDQQAETIQQLKNQTNQQNNQYQSLYQLQAKSAQMCQELETKLAKSMQEASITGIKASEFHVQNEILQKSVNFQQQRCGELNGEIQSLNIKVEQLNQALKVKSDECELLSSKFKSNLSLDSTVDKLQTQIQSMRIQQDQALFELKSTIQQLEQTNSQLTKENTQMSTELTQATSFKSKCESQHEQIQQLELDIQNLKQKQINIQDLNQIQEKMVQKEKTIFDLKVQLENLKTQNSSLQLKLDEQTESVKNIQNQFEQMNEINNESEIQFENLELKSEIQRLKHTIQTLKTSSGSGDCQQLQEEIEQLKQDKEFIEQFQLKDLKNENTNLKKQIEQLKIKSEQNLKTELSPLDLNFLNNSQTEDVKTQILKIINNDNQFEQNEFDVNILNAIDQEPEEFIQNIHKMNKNETERLQELKNKIKAVLV</sequence>
<dbReference type="PANTHER" id="PTHR18867:SF12">
    <property type="entry name" value="DNA REPAIR PROTEIN RAD50"/>
    <property type="match status" value="1"/>
</dbReference>
<name>A0AA86NTC5_9EUKA</name>
<proteinExistence type="predicted"/>
<reference evidence="2" key="1">
    <citation type="submission" date="2023-06" db="EMBL/GenBank/DDBJ databases">
        <authorList>
            <person name="Kurt Z."/>
        </authorList>
    </citation>
    <scope>NUCLEOTIDE SEQUENCE</scope>
</reference>
<dbReference type="GO" id="GO:0051880">
    <property type="term" value="F:G-quadruplex DNA binding"/>
    <property type="evidence" value="ECO:0007669"/>
    <property type="project" value="TreeGrafter"/>
</dbReference>
<dbReference type="GO" id="GO:0003691">
    <property type="term" value="F:double-stranded telomeric DNA binding"/>
    <property type="evidence" value="ECO:0007669"/>
    <property type="project" value="TreeGrafter"/>
</dbReference>
<dbReference type="GO" id="GO:0070192">
    <property type="term" value="P:chromosome organization involved in meiotic cell cycle"/>
    <property type="evidence" value="ECO:0007669"/>
    <property type="project" value="TreeGrafter"/>
</dbReference>
<keyword evidence="1" id="KW-0175">Coiled coil</keyword>
<dbReference type="EMBL" id="CATOUU010000311">
    <property type="protein sequence ID" value="CAI9924435.1"/>
    <property type="molecule type" value="Genomic_DNA"/>
</dbReference>
<feature type="coiled-coil region" evidence="1">
    <location>
        <begin position="560"/>
        <end position="761"/>
    </location>
</feature>
<evidence type="ECO:0000313" key="2">
    <source>
        <dbReference type="EMBL" id="CAI9924435.1"/>
    </source>
</evidence>
<dbReference type="GO" id="GO:0030870">
    <property type="term" value="C:Mre11 complex"/>
    <property type="evidence" value="ECO:0007669"/>
    <property type="project" value="TreeGrafter"/>
</dbReference>
<dbReference type="AlphaFoldDB" id="A0AA86NTC5"/>
<protein>
    <submittedName>
        <fullName evidence="2">Uncharacterized protein</fullName>
    </submittedName>
</protein>
<organism evidence="2">
    <name type="scientific">Hexamita inflata</name>
    <dbReference type="NCBI Taxonomy" id="28002"/>
    <lineage>
        <taxon>Eukaryota</taxon>
        <taxon>Metamonada</taxon>
        <taxon>Diplomonadida</taxon>
        <taxon>Hexamitidae</taxon>
        <taxon>Hexamitinae</taxon>
        <taxon>Hexamita</taxon>
    </lineage>
</organism>
<feature type="coiled-coil region" evidence="1">
    <location>
        <begin position="196"/>
        <end position="332"/>
    </location>
</feature>
<comment type="caution">
    <text evidence="2">The sequence shown here is derived from an EMBL/GenBank/DDBJ whole genome shotgun (WGS) entry which is preliminary data.</text>
</comment>
<dbReference type="GO" id="GO:0000794">
    <property type="term" value="C:condensed nuclear chromosome"/>
    <property type="evidence" value="ECO:0007669"/>
    <property type="project" value="TreeGrafter"/>
</dbReference>
<evidence type="ECO:0000256" key="1">
    <source>
        <dbReference type="SAM" id="Coils"/>
    </source>
</evidence>
<gene>
    <name evidence="2" type="ORF">HINF_LOCUS12080</name>
    <name evidence="3" type="ORF">HINF_LOCUS63389</name>
</gene>
<dbReference type="GO" id="GO:0006302">
    <property type="term" value="P:double-strand break repair"/>
    <property type="evidence" value="ECO:0007669"/>
    <property type="project" value="TreeGrafter"/>
</dbReference>
<dbReference type="Proteomes" id="UP001642409">
    <property type="component" value="Unassembled WGS sequence"/>
</dbReference>
<feature type="coiled-coil region" evidence="1">
    <location>
        <begin position="497"/>
        <end position="531"/>
    </location>
</feature>
<reference evidence="3 4" key="2">
    <citation type="submission" date="2024-07" db="EMBL/GenBank/DDBJ databases">
        <authorList>
            <person name="Akdeniz Z."/>
        </authorList>
    </citation>
    <scope>NUCLEOTIDE SEQUENCE [LARGE SCALE GENOMIC DNA]</scope>
</reference>
<dbReference type="PANTHER" id="PTHR18867">
    <property type="entry name" value="RAD50"/>
    <property type="match status" value="1"/>
</dbReference>
<dbReference type="EMBL" id="CAXDID020000396">
    <property type="protein sequence ID" value="CAL6086898.1"/>
    <property type="molecule type" value="Genomic_DNA"/>
</dbReference>